<protein>
    <recommendedName>
        <fullName evidence="1">DUF2344 domain-containing protein</fullName>
    </recommendedName>
</protein>
<name>A0A0F9FJR6_9ZZZZ</name>
<organism evidence="2">
    <name type="scientific">marine sediment metagenome</name>
    <dbReference type="NCBI Taxonomy" id="412755"/>
    <lineage>
        <taxon>unclassified sequences</taxon>
        <taxon>metagenomes</taxon>
        <taxon>ecological metagenomes</taxon>
    </lineage>
</organism>
<dbReference type="EMBL" id="LAZR01021093">
    <property type="protein sequence ID" value="KKL86513.1"/>
    <property type="molecule type" value="Genomic_DNA"/>
</dbReference>
<proteinExistence type="predicted"/>
<comment type="caution">
    <text evidence="2">The sequence shown here is derived from an EMBL/GenBank/DDBJ whole genome shotgun (WGS) entry which is preliminary data.</text>
</comment>
<dbReference type="NCBIfam" id="TIGR03936">
    <property type="entry name" value="sam_1_link_chp"/>
    <property type="match status" value="1"/>
</dbReference>
<accession>A0A0F9FJR6</accession>
<reference evidence="2" key="1">
    <citation type="journal article" date="2015" name="Nature">
        <title>Complex archaea that bridge the gap between prokaryotes and eukaryotes.</title>
        <authorList>
            <person name="Spang A."/>
            <person name="Saw J.H."/>
            <person name="Jorgensen S.L."/>
            <person name="Zaremba-Niedzwiedzka K."/>
            <person name="Martijn J."/>
            <person name="Lind A.E."/>
            <person name="van Eijk R."/>
            <person name="Schleper C."/>
            <person name="Guy L."/>
            <person name="Ettema T.J."/>
        </authorList>
    </citation>
    <scope>NUCLEOTIDE SEQUENCE</scope>
</reference>
<evidence type="ECO:0000313" key="2">
    <source>
        <dbReference type="EMBL" id="KKL86513.1"/>
    </source>
</evidence>
<sequence length="207" mass="23462">MRIQINFIKQGSLRFISHHNLMKLFERAIRRAEIPIKMSEGFNPRPKIAFPLALSVGIKGIDEKLELELCEHMQVSEIKSRLKKQLPQSIQITSVDQIATRQKSSVTDVTYVVRPKEGKMPGVKEISEFLSRDVINTQRKGKKLTFDLRPSVINITTDSQFIGLNLKMTPKGLARPEEVLSHLGLKAGIDYELSEIVRTRVNLSSSP</sequence>
<feature type="domain" description="DUF2344" evidence="1">
    <location>
        <begin position="2"/>
        <end position="163"/>
    </location>
</feature>
<dbReference type="InterPro" id="IPR018768">
    <property type="entry name" value="DUF2344"/>
</dbReference>
<dbReference type="Pfam" id="PF10105">
    <property type="entry name" value="DUF2344"/>
    <property type="match status" value="1"/>
</dbReference>
<evidence type="ECO:0000259" key="1">
    <source>
        <dbReference type="Pfam" id="PF10105"/>
    </source>
</evidence>
<gene>
    <name evidence="2" type="ORF">LCGC14_1943980</name>
</gene>
<dbReference type="AlphaFoldDB" id="A0A0F9FJR6"/>